<dbReference type="Gene3D" id="3.30.160.20">
    <property type="match status" value="1"/>
</dbReference>
<dbReference type="PROSITE" id="PS50881">
    <property type="entry name" value="S5_DSRBD"/>
    <property type="match status" value="1"/>
</dbReference>
<dbReference type="SUPFAM" id="SSF54768">
    <property type="entry name" value="dsRNA-binding domain-like"/>
    <property type="match status" value="1"/>
</dbReference>
<dbReference type="GO" id="GO:0006412">
    <property type="term" value="P:translation"/>
    <property type="evidence" value="ECO:0007669"/>
    <property type="project" value="InterPro"/>
</dbReference>
<organism evidence="12 13">
    <name type="scientific">Meripilus lineatus</name>
    <dbReference type="NCBI Taxonomy" id="2056292"/>
    <lineage>
        <taxon>Eukaryota</taxon>
        <taxon>Fungi</taxon>
        <taxon>Dikarya</taxon>
        <taxon>Basidiomycota</taxon>
        <taxon>Agaricomycotina</taxon>
        <taxon>Agaricomycetes</taxon>
        <taxon>Polyporales</taxon>
        <taxon>Meripilaceae</taxon>
        <taxon>Meripilus</taxon>
    </lineage>
</organism>
<comment type="subcellular location">
    <subcellularLocation>
        <location evidence="1">Mitochondrion</location>
    </subcellularLocation>
</comment>
<evidence type="ECO:0000256" key="3">
    <source>
        <dbReference type="ARBA" id="ARBA00022980"/>
    </source>
</evidence>
<name>A0AAD5V8G1_9APHY</name>
<evidence type="ECO:0000256" key="8">
    <source>
        <dbReference type="PROSITE-ProRule" id="PRU00268"/>
    </source>
</evidence>
<keyword evidence="13" id="KW-1185">Reference proteome</keyword>
<evidence type="ECO:0000256" key="6">
    <source>
        <dbReference type="ARBA" id="ARBA00039335"/>
    </source>
</evidence>
<accession>A0AAD5V8G1</accession>
<keyword evidence="4" id="KW-0496">Mitochondrion</keyword>
<evidence type="ECO:0000256" key="7">
    <source>
        <dbReference type="ARBA" id="ARBA00041606"/>
    </source>
</evidence>
<dbReference type="InterPro" id="IPR020568">
    <property type="entry name" value="Ribosomal_Su5_D2-typ_SF"/>
</dbReference>
<reference evidence="12" key="1">
    <citation type="submission" date="2022-07" db="EMBL/GenBank/DDBJ databases">
        <title>Genome Sequence of Physisporinus lineatus.</title>
        <authorList>
            <person name="Buettner E."/>
        </authorList>
    </citation>
    <scope>NUCLEOTIDE SEQUENCE</scope>
    <source>
        <strain evidence="12">VT162</strain>
    </source>
</reference>
<evidence type="ECO:0000256" key="9">
    <source>
        <dbReference type="RuleBase" id="RU003823"/>
    </source>
</evidence>
<dbReference type="Gene3D" id="3.30.230.10">
    <property type="match status" value="1"/>
</dbReference>
<dbReference type="InterPro" id="IPR013810">
    <property type="entry name" value="Ribosomal_uS5_N"/>
</dbReference>
<proteinExistence type="inferred from homology"/>
<sequence length="320" mass="35645">MSSLTRRAATQALRISRTSSPLHLCTSSQPALTRSSSSNVPSQNTAQSGFDEDSEFPNLMVPDPLMDLYESETFPPTRRFPYESKVIVRNDPSMFDAYHDILRAKGNIDTAKLDRELADEEVETNPMKFLPISSTEVSSLYRYPLIRRMVTQQTGKGKIKRYAYLTVVGNGNGLVGYGEGKDYDVGKAANKSFLEAVRNMDYVERFEQRTIWTEMESKLGATKIILRPRPVGFGLHTNPNIHQVLKAAGIKDASAKVWGSRNPLNVIKLLFRMLHAGNAPLAMGDGIGGGAKKLDRGVGMRGVEDLERERGRKLLNLRTH</sequence>
<evidence type="ECO:0000256" key="1">
    <source>
        <dbReference type="ARBA" id="ARBA00004173"/>
    </source>
</evidence>
<protein>
    <recommendedName>
        <fullName evidence="6">Small ribosomal subunit protein uS5m</fullName>
    </recommendedName>
    <alternativeName>
        <fullName evidence="7">28S ribosomal protein S5, mitochondrial</fullName>
    </alternativeName>
</protein>
<keyword evidence="5 8" id="KW-0687">Ribonucleoprotein</keyword>
<dbReference type="FunFam" id="3.30.160.20:FF:000022">
    <property type="entry name" value="28S ribosomal protein S5, mitochondrial"/>
    <property type="match status" value="1"/>
</dbReference>
<dbReference type="GO" id="GO:0005763">
    <property type="term" value="C:mitochondrial small ribosomal subunit"/>
    <property type="evidence" value="ECO:0007669"/>
    <property type="project" value="UniProtKB-ARBA"/>
</dbReference>
<dbReference type="GO" id="GO:0003735">
    <property type="term" value="F:structural constituent of ribosome"/>
    <property type="evidence" value="ECO:0007669"/>
    <property type="project" value="UniProtKB-UniRule"/>
</dbReference>
<dbReference type="InterPro" id="IPR005324">
    <property type="entry name" value="Ribosomal_uS5_C"/>
</dbReference>
<gene>
    <name evidence="12" type="ORF">NLI96_g3292</name>
</gene>
<dbReference type="AlphaFoldDB" id="A0AAD5V8G1"/>
<evidence type="ECO:0000313" key="12">
    <source>
        <dbReference type="EMBL" id="KAJ3487804.1"/>
    </source>
</evidence>
<dbReference type="EMBL" id="JANAWD010000082">
    <property type="protein sequence ID" value="KAJ3487804.1"/>
    <property type="molecule type" value="Genomic_DNA"/>
</dbReference>
<evidence type="ECO:0000256" key="5">
    <source>
        <dbReference type="ARBA" id="ARBA00023274"/>
    </source>
</evidence>
<evidence type="ECO:0000256" key="2">
    <source>
        <dbReference type="ARBA" id="ARBA00008945"/>
    </source>
</evidence>
<dbReference type="GO" id="GO:0003723">
    <property type="term" value="F:RNA binding"/>
    <property type="evidence" value="ECO:0007669"/>
    <property type="project" value="InterPro"/>
</dbReference>
<feature type="region of interest" description="Disordered" evidence="10">
    <location>
        <begin position="19"/>
        <end position="56"/>
    </location>
</feature>
<comment type="caution">
    <text evidence="12">The sequence shown here is derived from an EMBL/GenBank/DDBJ whole genome shotgun (WGS) entry which is preliminary data.</text>
</comment>
<dbReference type="InterPro" id="IPR014721">
    <property type="entry name" value="Ribsml_uS5_D2-typ_fold_subgr"/>
</dbReference>
<dbReference type="InterPro" id="IPR000851">
    <property type="entry name" value="Ribosomal_uS5"/>
</dbReference>
<dbReference type="Pfam" id="PF00333">
    <property type="entry name" value="Ribosomal_S5"/>
    <property type="match status" value="1"/>
</dbReference>
<evidence type="ECO:0000313" key="13">
    <source>
        <dbReference type="Proteomes" id="UP001212997"/>
    </source>
</evidence>
<evidence type="ECO:0000256" key="10">
    <source>
        <dbReference type="SAM" id="MobiDB-lite"/>
    </source>
</evidence>
<feature type="compositionally biased region" description="Polar residues" evidence="10">
    <location>
        <begin position="19"/>
        <end position="48"/>
    </location>
</feature>
<dbReference type="PANTHER" id="PTHR48277:SF1">
    <property type="entry name" value="MITOCHONDRIAL RIBOSOMAL PROTEIN S5"/>
    <property type="match status" value="1"/>
</dbReference>
<dbReference type="FunFam" id="3.30.230.10:FF:000002">
    <property type="entry name" value="30S ribosomal protein S5"/>
    <property type="match status" value="1"/>
</dbReference>
<comment type="similarity">
    <text evidence="2 9">Belongs to the universal ribosomal protein uS5 family.</text>
</comment>
<keyword evidence="3 8" id="KW-0689">Ribosomal protein</keyword>
<dbReference type="GO" id="GO:0005743">
    <property type="term" value="C:mitochondrial inner membrane"/>
    <property type="evidence" value="ECO:0007669"/>
    <property type="project" value="UniProtKB-ARBA"/>
</dbReference>
<evidence type="ECO:0000256" key="4">
    <source>
        <dbReference type="ARBA" id="ARBA00023128"/>
    </source>
</evidence>
<dbReference type="PANTHER" id="PTHR48277">
    <property type="entry name" value="MITOCHONDRIAL RIBOSOMAL PROTEIN S5"/>
    <property type="match status" value="1"/>
</dbReference>
<evidence type="ECO:0000259" key="11">
    <source>
        <dbReference type="PROSITE" id="PS50881"/>
    </source>
</evidence>
<dbReference type="Proteomes" id="UP001212997">
    <property type="component" value="Unassembled WGS sequence"/>
</dbReference>
<dbReference type="Pfam" id="PF03719">
    <property type="entry name" value="Ribosomal_S5_C"/>
    <property type="match status" value="1"/>
</dbReference>
<dbReference type="SUPFAM" id="SSF54211">
    <property type="entry name" value="Ribosomal protein S5 domain 2-like"/>
    <property type="match status" value="1"/>
</dbReference>
<feature type="domain" description="S5 DRBM" evidence="11">
    <location>
        <begin position="140"/>
        <end position="203"/>
    </location>
</feature>